<name>A0A1Y1ZHC3_9PLEO</name>
<sequence length="219" mass="24490">MSHGNLQHKIQPFYRMSLSGVTSQTVSCRISSIFFTLSSGGRFFSSPFLHFNPPYLSQSLHHLPIKLISRNISGLEILKCLYCGLRRDHPGVIIPAVDVDHIGGWRPHTRDFSLHSPQHQITAAARLTDTFCAHKAGAISSDFHTGPKLFDVQSRPPRRPYKPSCGFPCLLSAQSTPTAQPALLNQLSFPSTQPVHRFDVQPRSSRRLLHLQSQQRSSC</sequence>
<gene>
    <name evidence="1" type="ORF">BCR34DRAFT_366671</name>
</gene>
<protein>
    <submittedName>
        <fullName evidence="1">Uncharacterized protein</fullName>
    </submittedName>
</protein>
<dbReference type="AlphaFoldDB" id="A0A1Y1ZHC3"/>
<proteinExistence type="predicted"/>
<comment type="caution">
    <text evidence="1">The sequence shown here is derived from an EMBL/GenBank/DDBJ whole genome shotgun (WGS) entry which is preliminary data.</text>
</comment>
<organism evidence="1 2">
    <name type="scientific">Clohesyomyces aquaticus</name>
    <dbReference type="NCBI Taxonomy" id="1231657"/>
    <lineage>
        <taxon>Eukaryota</taxon>
        <taxon>Fungi</taxon>
        <taxon>Dikarya</taxon>
        <taxon>Ascomycota</taxon>
        <taxon>Pezizomycotina</taxon>
        <taxon>Dothideomycetes</taxon>
        <taxon>Pleosporomycetidae</taxon>
        <taxon>Pleosporales</taxon>
        <taxon>Lindgomycetaceae</taxon>
        <taxon>Clohesyomyces</taxon>
    </lineage>
</organism>
<dbReference type="EMBL" id="MCFA01000083">
    <property type="protein sequence ID" value="ORY09646.1"/>
    <property type="molecule type" value="Genomic_DNA"/>
</dbReference>
<evidence type="ECO:0000313" key="2">
    <source>
        <dbReference type="Proteomes" id="UP000193144"/>
    </source>
</evidence>
<dbReference type="Proteomes" id="UP000193144">
    <property type="component" value="Unassembled WGS sequence"/>
</dbReference>
<accession>A0A1Y1ZHC3</accession>
<evidence type="ECO:0000313" key="1">
    <source>
        <dbReference type="EMBL" id="ORY09646.1"/>
    </source>
</evidence>
<keyword evidence="2" id="KW-1185">Reference proteome</keyword>
<reference evidence="1 2" key="1">
    <citation type="submission" date="2016-07" db="EMBL/GenBank/DDBJ databases">
        <title>Pervasive Adenine N6-methylation of Active Genes in Fungi.</title>
        <authorList>
            <consortium name="DOE Joint Genome Institute"/>
            <person name="Mondo S.J."/>
            <person name="Dannebaum R.O."/>
            <person name="Kuo R.C."/>
            <person name="Labutti K."/>
            <person name="Haridas S."/>
            <person name="Kuo A."/>
            <person name="Salamov A."/>
            <person name="Ahrendt S.R."/>
            <person name="Lipzen A."/>
            <person name="Sullivan W."/>
            <person name="Andreopoulos W.B."/>
            <person name="Clum A."/>
            <person name="Lindquist E."/>
            <person name="Daum C."/>
            <person name="Ramamoorthy G.K."/>
            <person name="Gryganskyi A."/>
            <person name="Culley D."/>
            <person name="Magnuson J.K."/>
            <person name="James T.Y."/>
            <person name="O'Malley M.A."/>
            <person name="Stajich J.E."/>
            <person name="Spatafora J.W."/>
            <person name="Visel A."/>
            <person name="Grigoriev I.V."/>
        </authorList>
    </citation>
    <scope>NUCLEOTIDE SEQUENCE [LARGE SCALE GENOMIC DNA]</scope>
    <source>
        <strain evidence="1 2">CBS 115471</strain>
    </source>
</reference>